<dbReference type="InterPro" id="IPR000073">
    <property type="entry name" value="AB_hydrolase_1"/>
</dbReference>
<dbReference type="SUPFAM" id="SSF53474">
    <property type="entry name" value="alpha/beta-Hydrolases"/>
    <property type="match status" value="1"/>
</dbReference>
<name>A0A368Y0X4_9BURK</name>
<evidence type="ECO:0000256" key="1">
    <source>
        <dbReference type="ARBA" id="ARBA00022801"/>
    </source>
</evidence>
<evidence type="ECO:0000259" key="2">
    <source>
        <dbReference type="Pfam" id="PF00561"/>
    </source>
</evidence>
<accession>A0A368Y0X4</accession>
<dbReference type="AlphaFoldDB" id="A0A368Y0X4"/>
<dbReference type="EMBL" id="QPJK01000002">
    <property type="protein sequence ID" value="RCW73980.1"/>
    <property type="molecule type" value="Genomic_DNA"/>
</dbReference>
<dbReference type="Pfam" id="PF00561">
    <property type="entry name" value="Abhydrolase_1"/>
    <property type="match status" value="1"/>
</dbReference>
<dbReference type="Gene3D" id="3.40.50.1820">
    <property type="entry name" value="alpha/beta hydrolase"/>
    <property type="match status" value="1"/>
</dbReference>
<evidence type="ECO:0000313" key="4">
    <source>
        <dbReference type="Proteomes" id="UP000252884"/>
    </source>
</evidence>
<comment type="caution">
    <text evidence="3">The sequence shown here is derived from an EMBL/GenBank/DDBJ whole genome shotgun (WGS) entry which is preliminary data.</text>
</comment>
<protein>
    <submittedName>
        <fullName evidence="3">Pimeloyl-ACP methyl ester carboxylesterase</fullName>
    </submittedName>
</protein>
<dbReference type="InterPro" id="IPR029058">
    <property type="entry name" value="AB_hydrolase_fold"/>
</dbReference>
<evidence type="ECO:0000313" key="3">
    <source>
        <dbReference type="EMBL" id="RCW73980.1"/>
    </source>
</evidence>
<dbReference type="PANTHER" id="PTHR43329">
    <property type="entry name" value="EPOXIDE HYDROLASE"/>
    <property type="match status" value="1"/>
</dbReference>
<proteinExistence type="predicted"/>
<keyword evidence="4" id="KW-1185">Reference proteome</keyword>
<dbReference type="PRINTS" id="PR00412">
    <property type="entry name" value="EPOXHYDRLASE"/>
</dbReference>
<dbReference type="RefSeq" id="WP_114467128.1">
    <property type="nucleotide sequence ID" value="NZ_QPJK01000002.1"/>
</dbReference>
<dbReference type="Proteomes" id="UP000252884">
    <property type="component" value="Unassembled WGS sequence"/>
</dbReference>
<sequence length="304" mass="32723">MTADAAIARRMSANGLSLHVRVQGAEGAPLVILLHGFPETGDAWTALAGALAAEGWRVAAPDQRGYGRSDKPAGLRAYALDVLADDVLHLSTALGHARFAVVGHDWGGVVAWHLAARDARRVRAACILNAPHPGSLPGFSLVHPMQLLRSTYVAFFQMPGVPEWLLGAHDNALLQRLLTGSSRPGTFDPARLAAYRQAWRAEGALTGMLNWYRALPWSRSLMSTIDVPVQVIWGDRDLALDAGLAEAGLRVCRQGASVHLPQASHWLHHEEPERVARRTIDFLRRAAPPDADSADPPATAETAA</sequence>
<feature type="domain" description="AB hydrolase-1" evidence="2">
    <location>
        <begin position="29"/>
        <end position="272"/>
    </location>
</feature>
<keyword evidence="1" id="KW-0378">Hydrolase</keyword>
<reference evidence="3 4" key="1">
    <citation type="submission" date="2018-07" db="EMBL/GenBank/DDBJ databases">
        <title>Genomic Encyclopedia of Type Strains, Phase IV (KMG-IV): sequencing the most valuable type-strain genomes for metagenomic binning, comparative biology and taxonomic classification.</title>
        <authorList>
            <person name="Goeker M."/>
        </authorList>
    </citation>
    <scope>NUCLEOTIDE SEQUENCE [LARGE SCALE GENOMIC DNA]</scope>
    <source>
        <strain evidence="3 4">DSM 21634</strain>
    </source>
</reference>
<dbReference type="InterPro" id="IPR000639">
    <property type="entry name" value="Epox_hydrolase-like"/>
</dbReference>
<dbReference type="OrthoDB" id="2987348at2"/>
<dbReference type="PRINTS" id="PR00111">
    <property type="entry name" value="ABHYDROLASE"/>
</dbReference>
<dbReference type="GO" id="GO:0016787">
    <property type="term" value="F:hydrolase activity"/>
    <property type="evidence" value="ECO:0007669"/>
    <property type="project" value="UniProtKB-KW"/>
</dbReference>
<gene>
    <name evidence="3" type="ORF">DES41_102297</name>
</gene>
<organism evidence="3 4">
    <name type="scientific">Pseudorhodoferax soli</name>
    <dbReference type="NCBI Taxonomy" id="545864"/>
    <lineage>
        <taxon>Bacteria</taxon>
        <taxon>Pseudomonadati</taxon>
        <taxon>Pseudomonadota</taxon>
        <taxon>Betaproteobacteria</taxon>
        <taxon>Burkholderiales</taxon>
        <taxon>Comamonadaceae</taxon>
    </lineage>
</organism>